<proteinExistence type="predicted"/>
<feature type="region of interest" description="Disordered" evidence="1">
    <location>
        <begin position="19"/>
        <end position="51"/>
    </location>
</feature>
<protein>
    <submittedName>
        <fullName evidence="2">Uncharacterized protein</fullName>
    </submittedName>
</protein>
<dbReference type="EMBL" id="JAWDJO010000001">
    <property type="protein sequence ID" value="KAL1902184.1"/>
    <property type="molecule type" value="Genomic_DNA"/>
</dbReference>
<keyword evidence="3" id="KW-1185">Reference proteome</keyword>
<evidence type="ECO:0000313" key="3">
    <source>
        <dbReference type="Proteomes" id="UP001583280"/>
    </source>
</evidence>
<evidence type="ECO:0000313" key="2">
    <source>
        <dbReference type="EMBL" id="KAL1902184.1"/>
    </source>
</evidence>
<comment type="caution">
    <text evidence="2">The sequence shown here is derived from an EMBL/GenBank/DDBJ whole genome shotgun (WGS) entry which is preliminary data.</text>
</comment>
<name>A0ABR3ZP00_9PEZI</name>
<dbReference type="Proteomes" id="UP001583280">
    <property type="component" value="Unassembled WGS sequence"/>
</dbReference>
<gene>
    <name evidence="2" type="ORF">Cpir12675_000084</name>
</gene>
<evidence type="ECO:0000256" key="1">
    <source>
        <dbReference type="SAM" id="MobiDB-lite"/>
    </source>
</evidence>
<accession>A0ABR3ZP00</accession>
<organism evidence="2 3">
    <name type="scientific">Ceratocystis pirilliformis</name>
    <dbReference type="NCBI Taxonomy" id="259994"/>
    <lineage>
        <taxon>Eukaryota</taxon>
        <taxon>Fungi</taxon>
        <taxon>Dikarya</taxon>
        <taxon>Ascomycota</taxon>
        <taxon>Pezizomycotina</taxon>
        <taxon>Sordariomycetes</taxon>
        <taxon>Hypocreomycetidae</taxon>
        <taxon>Microascales</taxon>
        <taxon>Ceratocystidaceae</taxon>
        <taxon>Ceratocystis</taxon>
    </lineage>
</organism>
<reference evidence="2 3" key="1">
    <citation type="journal article" date="2024" name="IMA Fungus">
        <title>IMA Genome - F19 : A genome assembly and annotation guide to empower mycologists, including annotated draft genome sequences of Ceratocystis pirilliformis, Diaporthe australafricana, Fusarium ophioides, Paecilomyces lecythidis, and Sporothrix stenoceras.</title>
        <authorList>
            <person name="Aylward J."/>
            <person name="Wilson A.M."/>
            <person name="Visagie C.M."/>
            <person name="Spraker J."/>
            <person name="Barnes I."/>
            <person name="Buitendag C."/>
            <person name="Ceriani C."/>
            <person name="Del Mar Angel L."/>
            <person name="du Plessis D."/>
            <person name="Fuchs T."/>
            <person name="Gasser K."/>
            <person name="Kramer D."/>
            <person name="Li W."/>
            <person name="Munsamy K."/>
            <person name="Piso A."/>
            <person name="Price J.L."/>
            <person name="Sonnekus B."/>
            <person name="Thomas C."/>
            <person name="van der Nest A."/>
            <person name="van Dijk A."/>
            <person name="van Heerden A."/>
            <person name="van Vuuren N."/>
            <person name="Yilmaz N."/>
            <person name="Duong T.A."/>
            <person name="van der Merwe N.A."/>
            <person name="Wingfield M.J."/>
            <person name="Wingfield B.D."/>
        </authorList>
    </citation>
    <scope>NUCLEOTIDE SEQUENCE [LARGE SCALE GENOMIC DNA]</scope>
    <source>
        <strain evidence="2 3">CMW 12675</strain>
    </source>
</reference>
<sequence length="193" mass="21129">MTVSSQGLEYVKAFFCNPKESPESSPGANSRCRGRAQRWPGRPGGKPVFHPGDFAYEGGIDGRRGRRVPFARYREPRMGNGKDNGKGKYAGAGHPTAGSIDVNGGCLEGNSDENTKESSPVDAFCRISFDGGVVPSTTTKNQKKEEDQNALSLCVECNQSLPIQDADFKLFHTNVKYRERIEHGCVKLEIQDD</sequence>